<keyword evidence="4" id="KW-1185">Reference proteome</keyword>
<dbReference type="AlphaFoldDB" id="K2JVM2"/>
<proteinExistence type="predicted"/>
<feature type="coiled-coil region" evidence="1">
    <location>
        <begin position="43"/>
        <end position="105"/>
    </location>
</feature>
<dbReference type="InterPro" id="IPR046703">
    <property type="entry name" value="DUF6776"/>
</dbReference>
<organism evidence="3 4">
    <name type="scientific">Idiomarina xiamenensis 10-D-4</name>
    <dbReference type="NCBI Taxonomy" id="740709"/>
    <lineage>
        <taxon>Bacteria</taxon>
        <taxon>Pseudomonadati</taxon>
        <taxon>Pseudomonadota</taxon>
        <taxon>Gammaproteobacteria</taxon>
        <taxon>Alteromonadales</taxon>
        <taxon>Idiomarinaceae</taxon>
        <taxon>Idiomarina</taxon>
    </lineage>
</organism>
<reference evidence="3 4" key="1">
    <citation type="journal article" date="2012" name="J. Bacteriol.">
        <title>Genome Sequence of Idiomarina xiamenensis Type Strain 10-D-4.</title>
        <authorList>
            <person name="Lai Q."/>
            <person name="Wang L."/>
            <person name="Wang W."/>
            <person name="Shao Z."/>
        </authorList>
    </citation>
    <scope>NUCLEOTIDE SEQUENCE [LARGE SCALE GENOMIC DNA]</scope>
    <source>
        <strain evidence="3 4">10-D-4</strain>
    </source>
</reference>
<keyword evidence="2" id="KW-0472">Membrane</keyword>
<evidence type="ECO:0000313" key="3">
    <source>
        <dbReference type="EMBL" id="EKE87466.1"/>
    </source>
</evidence>
<keyword evidence="2" id="KW-1133">Transmembrane helix</keyword>
<name>K2JVM2_9GAMM</name>
<feature type="transmembrane region" description="Helical" evidence="2">
    <location>
        <begin position="20"/>
        <end position="39"/>
    </location>
</feature>
<keyword evidence="2" id="KW-0812">Transmembrane</keyword>
<dbReference type="eggNOG" id="ENOG5032TUN">
    <property type="taxonomic scope" value="Bacteria"/>
</dbReference>
<dbReference type="PATRIC" id="fig|740709.3.peg.36"/>
<dbReference type="EMBL" id="AMRG01000001">
    <property type="protein sequence ID" value="EKE87466.1"/>
    <property type="molecule type" value="Genomic_DNA"/>
</dbReference>
<dbReference type="RefSeq" id="WP_008486951.1">
    <property type="nucleotide sequence ID" value="NZ_AMRG01000001.1"/>
</dbReference>
<dbReference type="STRING" id="740709.A10D4_00180"/>
<evidence type="ECO:0000256" key="1">
    <source>
        <dbReference type="SAM" id="Coils"/>
    </source>
</evidence>
<keyword evidence="1" id="KW-0175">Coiled coil</keyword>
<evidence type="ECO:0000256" key="2">
    <source>
        <dbReference type="SAM" id="Phobius"/>
    </source>
</evidence>
<dbReference type="Pfam" id="PF20567">
    <property type="entry name" value="DUF6776"/>
    <property type="match status" value="1"/>
</dbReference>
<evidence type="ECO:0000313" key="4">
    <source>
        <dbReference type="Proteomes" id="UP000014115"/>
    </source>
</evidence>
<protein>
    <submittedName>
        <fullName evidence="3">Uncharacterized protein</fullName>
    </submittedName>
</protein>
<gene>
    <name evidence="3" type="ORF">A10D4_00180</name>
</gene>
<comment type="caution">
    <text evidence="3">The sequence shown here is derived from an EMBL/GenBank/DDBJ whole genome shotgun (WGS) entry which is preliminary data.</text>
</comment>
<dbReference type="Proteomes" id="UP000014115">
    <property type="component" value="Unassembled WGS sequence"/>
</dbReference>
<accession>K2JVM2</accession>
<sequence length="257" mass="30000">MKKAYFSLTYWRQRLGRLPVTLILVAIAIGLLLLGHYSGHWRLAYLQQSHEQQQQRLDELYQQVERMEYQQHVHRVELDVERASNQSLQQELAIAQDENFALRRELAFYQKIMAPELEAEGVMIDSLLLRPNVAPGHYHFRLALIQLERRRELVKGEVAMTLRGRVNGESRRLDLISISQLADVDRQFAMRYFSLLEGDFILPTDFVPERIDVQVTLASGSNRLLERSFSWSRLLQPLTEEERELAESLEVSLDAEP</sequence>
<dbReference type="OrthoDB" id="7056878at2"/>